<dbReference type="eggNOG" id="COG0620">
    <property type="taxonomic scope" value="Bacteria"/>
</dbReference>
<dbReference type="Pfam" id="PF01717">
    <property type="entry name" value="Meth_synt_2"/>
    <property type="match status" value="1"/>
</dbReference>
<dbReference type="OrthoDB" id="6430685at2"/>
<dbReference type="GO" id="GO:0003871">
    <property type="term" value="F:5-methyltetrahydropteroyltriglutamate-homocysteine S-methyltransferase activity"/>
    <property type="evidence" value="ECO:0007669"/>
    <property type="project" value="InterPro"/>
</dbReference>
<dbReference type="NCBIfam" id="NF005085">
    <property type="entry name" value="PRK06520.1"/>
    <property type="match status" value="1"/>
</dbReference>
<dbReference type="Gene3D" id="3.20.20.210">
    <property type="match status" value="1"/>
</dbReference>
<reference evidence="2 3" key="1">
    <citation type="journal article" date="2010" name="Stand. Genomic Sci.">
        <title>Complete genome sequence of Olsenella uli type strain (VPI D76D-27C).</title>
        <authorList>
            <person name="Goker M."/>
            <person name="Held B."/>
            <person name="Lucas S."/>
            <person name="Nolan M."/>
            <person name="Yasawong M."/>
            <person name="Glavina Del Rio T."/>
            <person name="Tice H."/>
            <person name="Cheng J.F."/>
            <person name="Bruce D."/>
            <person name="Detter J.C."/>
            <person name="Tapia R."/>
            <person name="Han C."/>
            <person name="Goodwin L."/>
            <person name="Pitluck S."/>
            <person name="Liolios K."/>
            <person name="Ivanova N."/>
            <person name="Mavromatis K."/>
            <person name="Mikhailova N."/>
            <person name="Pati A."/>
            <person name="Chen A."/>
            <person name="Palaniappan K."/>
            <person name="Land M."/>
            <person name="Hauser L."/>
            <person name="Chang Y.J."/>
            <person name="Jeffries C.D."/>
            <person name="Rohde M."/>
            <person name="Sikorski J."/>
            <person name="Pukall R."/>
            <person name="Woyke T."/>
            <person name="Bristow J."/>
            <person name="Eisen J.A."/>
            <person name="Markowitz V."/>
            <person name="Hugenholtz P."/>
            <person name="Kyrpides N.C."/>
            <person name="Klenk H.P."/>
            <person name="Lapidus A."/>
        </authorList>
    </citation>
    <scope>NUCLEOTIDE SEQUENCE [LARGE SCALE GENOMIC DNA]</scope>
    <source>
        <strain evidence="3">ATCC 49627 / DSM 7084 / CIP 109912 / JCM 12494 / NCIMB 702895 / VPI D76D-27C</strain>
    </source>
</reference>
<dbReference type="CDD" id="cd03311">
    <property type="entry name" value="CIMS_C_terminal_like"/>
    <property type="match status" value="1"/>
</dbReference>
<accession>E1QWF3</accession>
<dbReference type="PANTHER" id="PTHR43844">
    <property type="entry name" value="METHIONINE SYNTHASE"/>
    <property type="match status" value="1"/>
</dbReference>
<organism evidence="2 3">
    <name type="scientific">Olsenella uli (strain ATCC 49627 / DSM 7084 / CCUG 31166 / CIP 109912 / JCM 12494 / LMG 11480 / NCIMB 702895 / VPI D76D-27C)</name>
    <name type="common">Lactobacillus uli</name>
    <dbReference type="NCBI Taxonomy" id="633147"/>
    <lineage>
        <taxon>Bacteria</taxon>
        <taxon>Bacillati</taxon>
        <taxon>Actinomycetota</taxon>
        <taxon>Coriobacteriia</taxon>
        <taxon>Coriobacteriales</taxon>
        <taxon>Atopobiaceae</taxon>
        <taxon>Olsenella</taxon>
    </lineage>
</organism>
<dbReference type="EMBL" id="CP002106">
    <property type="protein sequence ID" value="ADK68456.1"/>
    <property type="molecule type" value="Genomic_DNA"/>
</dbReference>
<proteinExistence type="predicted"/>
<sequence>MPTLKQPPYTYDIVGSFLRPAGLKQAREDFAAGRIDRAQLTSVEDEAIADLVQKEKKAGLKAVTDGEFRRAMWHLDFLEALEGVEHVDAERWSVEFKGPKPKGAQLRFSGRVDFGADHPFLEHYRRLVRIADGYPTKLTIPAPSMLHLIPCVRGKASYQPIERYQDEGALFDDIAVAYQHAIRAFYDLGCRYLQFDDTSWGELCDARKRAAYEGQGFDLDRLAQRYVDTINKALEARPADMTITTHICRGNFRSTWFSSGGYGPIAKALFSQANYDGFFLEYDSERSGDFAPLAHIRDQVVVLGLVTSKTPELEGEDALVARIREAEKYVPLDRLRLSTQCGFSSTEEGNILTEDEQWAKVALVRRVAERVWGQSPLG</sequence>
<name>E1QWF3_OLSUV</name>
<dbReference type="InterPro" id="IPR038071">
    <property type="entry name" value="UROD/MetE-like_sf"/>
</dbReference>
<gene>
    <name evidence="2" type="ordered locus">Olsu_1351</name>
</gene>
<dbReference type="GO" id="GO:0009086">
    <property type="term" value="P:methionine biosynthetic process"/>
    <property type="evidence" value="ECO:0007669"/>
    <property type="project" value="InterPro"/>
</dbReference>
<dbReference type="AlphaFoldDB" id="E1QWF3"/>
<dbReference type="GO" id="GO:0008270">
    <property type="term" value="F:zinc ion binding"/>
    <property type="evidence" value="ECO:0007669"/>
    <property type="project" value="InterPro"/>
</dbReference>
<dbReference type="PANTHER" id="PTHR43844:SF1">
    <property type="entry name" value="METHIONINE SYNTHASE"/>
    <property type="match status" value="1"/>
</dbReference>
<evidence type="ECO:0000259" key="1">
    <source>
        <dbReference type="Pfam" id="PF01717"/>
    </source>
</evidence>
<keyword evidence="3" id="KW-1185">Reference proteome</keyword>
<dbReference type="GeneID" id="78512757"/>
<dbReference type="HOGENOM" id="CLU_058877_0_0_11"/>
<evidence type="ECO:0000313" key="3">
    <source>
        <dbReference type="Proteomes" id="UP000000333"/>
    </source>
</evidence>
<dbReference type="Proteomes" id="UP000000333">
    <property type="component" value="Chromosome"/>
</dbReference>
<evidence type="ECO:0000313" key="2">
    <source>
        <dbReference type="EMBL" id="ADK68456.1"/>
    </source>
</evidence>
<feature type="domain" description="Cobalamin-independent methionine synthase MetE C-terminal/archaeal" evidence="1">
    <location>
        <begin position="165"/>
        <end position="347"/>
    </location>
</feature>
<dbReference type="STRING" id="633147.Olsu_1351"/>
<dbReference type="InterPro" id="IPR002629">
    <property type="entry name" value="Met_Synth_C/arc"/>
</dbReference>
<dbReference type="SUPFAM" id="SSF51726">
    <property type="entry name" value="UROD/MetE-like"/>
    <property type="match status" value="1"/>
</dbReference>
<dbReference type="RefSeq" id="WP_013252208.1">
    <property type="nucleotide sequence ID" value="NC_014363.1"/>
</dbReference>
<dbReference type="PATRIC" id="fig|633147.7.peg.174"/>
<protein>
    <submittedName>
        <fullName evidence="2">Methionine synthase vitamin-B12 independent</fullName>
    </submittedName>
</protein>
<dbReference type="KEGG" id="ols:Olsu_1351"/>